<reference evidence="2 3" key="1">
    <citation type="submission" date="2024-03" db="EMBL/GenBank/DDBJ databases">
        <title>Natural products discovery in diverse microorganisms through a two-stage MS feature dereplication strategy.</title>
        <authorList>
            <person name="Zhang R."/>
        </authorList>
    </citation>
    <scope>NUCLEOTIDE SEQUENCE [LARGE SCALE GENOMIC DNA]</scope>
    <source>
        <strain evidence="2 3">18930</strain>
    </source>
</reference>
<keyword evidence="3" id="KW-1185">Reference proteome</keyword>
<evidence type="ECO:0000256" key="1">
    <source>
        <dbReference type="SAM" id="MobiDB-lite"/>
    </source>
</evidence>
<dbReference type="Gene3D" id="2.40.400.10">
    <property type="entry name" value="Acetoacetate decarboxylase-like"/>
    <property type="match status" value="1"/>
</dbReference>
<dbReference type="PANTHER" id="PTHR40518:SF1">
    <property type="entry name" value="ACETOACETATE DECARBOXYLASE"/>
    <property type="match status" value="1"/>
</dbReference>
<gene>
    <name evidence="2" type="ORF">WDS16_19665</name>
</gene>
<evidence type="ECO:0008006" key="4">
    <source>
        <dbReference type="Google" id="ProtNLM"/>
    </source>
</evidence>
<organism evidence="2 3">
    <name type="scientific">Rhodococcus sovatensis</name>
    <dbReference type="NCBI Taxonomy" id="1805840"/>
    <lineage>
        <taxon>Bacteria</taxon>
        <taxon>Bacillati</taxon>
        <taxon>Actinomycetota</taxon>
        <taxon>Actinomycetes</taxon>
        <taxon>Mycobacteriales</taxon>
        <taxon>Nocardiaceae</taxon>
        <taxon>Rhodococcus</taxon>
    </lineage>
</organism>
<name>A0ABZ2PM28_9NOCA</name>
<dbReference type="Proteomes" id="UP001432000">
    <property type="component" value="Chromosome"/>
</dbReference>
<dbReference type="SUPFAM" id="SSF160104">
    <property type="entry name" value="Acetoacetate decarboxylase-like"/>
    <property type="match status" value="1"/>
</dbReference>
<dbReference type="EMBL" id="CP147846">
    <property type="protein sequence ID" value="WXG67446.1"/>
    <property type="molecule type" value="Genomic_DNA"/>
</dbReference>
<protein>
    <recommendedName>
        <fullName evidence="4">Acetoacetate decarboxylase</fullName>
    </recommendedName>
</protein>
<dbReference type="RefSeq" id="WP_338887003.1">
    <property type="nucleotide sequence ID" value="NZ_CP147846.1"/>
</dbReference>
<accession>A0ABZ2PM28</accession>
<proteinExistence type="predicted"/>
<evidence type="ECO:0000313" key="3">
    <source>
        <dbReference type="Proteomes" id="UP001432000"/>
    </source>
</evidence>
<evidence type="ECO:0000313" key="2">
    <source>
        <dbReference type="EMBL" id="WXG67446.1"/>
    </source>
</evidence>
<feature type="region of interest" description="Disordered" evidence="1">
    <location>
        <begin position="1"/>
        <end position="21"/>
    </location>
</feature>
<dbReference type="PANTHER" id="PTHR40518">
    <property type="entry name" value="ACETOACETATE DECARBOXYLASE"/>
    <property type="match status" value="1"/>
</dbReference>
<sequence>MWSVSESETTRTDWPKSPPPPWPADVRATIWWHRATPSGRALLPQKNVPVTLVMVVDYLSSPVGPYREILASPVLRRPGHGLGAMPRMSVPFIAVDSDVSVHGGRTHWQLPKVLAHFGGDVLARSSASGDGWAVHADAKALGPAFPMKGALGFAQPVDEELALAGAKLTGKARLCRVEVDAHGPSLGSWLRSGTHFGLQIVSGKMSTGPALLVNDVEA</sequence>
<dbReference type="InterPro" id="IPR023375">
    <property type="entry name" value="ADC_dom_sf"/>
</dbReference>